<keyword evidence="5" id="KW-1185">Reference proteome</keyword>
<keyword evidence="2" id="KW-0378">Hydrolase</keyword>
<keyword evidence="2 4" id="KW-0012">Acyltransferase</keyword>
<dbReference type="RefSeq" id="WP_216008217.1">
    <property type="nucleotide sequence ID" value="NZ_JAHKPV010000018.1"/>
</dbReference>
<dbReference type="PROSITE" id="PS00462">
    <property type="entry name" value="G_GLU_TRANSPEPTIDASE"/>
    <property type="match status" value="1"/>
</dbReference>
<comment type="catalytic activity">
    <reaction evidence="2">
        <text>an N-terminal (5-L-glutamyl)-[peptide] + an alpha-amino acid = 5-L-glutamyl amino acid + an N-terminal L-alpha-aminoacyl-[peptide]</text>
        <dbReference type="Rhea" id="RHEA:23904"/>
        <dbReference type="Rhea" id="RHEA-COMP:9780"/>
        <dbReference type="Rhea" id="RHEA-COMP:9795"/>
        <dbReference type="ChEBI" id="CHEBI:77644"/>
        <dbReference type="ChEBI" id="CHEBI:78597"/>
        <dbReference type="ChEBI" id="CHEBI:78599"/>
        <dbReference type="ChEBI" id="CHEBI:78608"/>
        <dbReference type="EC" id="2.3.2.2"/>
    </reaction>
</comment>
<dbReference type="EC" id="3.4.19.13" evidence="2"/>
<comment type="PTM">
    <text evidence="2">Cleaved by autocatalysis into a large and a small subunit.</text>
</comment>
<dbReference type="InterPro" id="IPR055262">
    <property type="entry name" value="GGT_CS"/>
</dbReference>
<dbReference type="EMBL" id="JAHKPV010000018">
    <property type="protein sequence ID" value="MBU2874376.1"/>
    <property type="molecule type" value="Genomic_DNA"/>
</dbReference>
<dbReference type="NCBIfam" id="TIGR00066">
    <property type="entry name" value="g_glut_trans"/>
    <property type="match status" value="1"/>
</dbReference>
<evidence type="ECO:0000256" key="2">
    <source>
        <dbReference type="RuleBase" id="RU368036"/>
    </source>
</evidence>
<dbReference type="PANTHER" id="PTHR43199:SF1">
    <property type="entry name" value="GLUTATHIONE HYDROLASE PROENZYME"/>
    <property type="match status" value="1"/>
</dbReference>
<evidence type="ECO:0000256" key="3">
    <source>
        <dbReference type="SAM" id="MobiDB-lite"/>
    </source>
</evidence>
<evidence type="ECO:0000256" key="1">
    <source>
        <dbReference type="ARBA" id="ARBA00009381"/>
    </source>
</evidence>
<feature type="region of interest" description="Disordered" evidence="3">
    <location>
        <begin position="374"/>
        <end position="398"/>
    </location>
</feature>
<dbReference type="GO" id="GO:0103068">
    <property type="term" value="F:leukotriene C4 gamma-glutamyl transferase activity"/>
    <property type="evidence" value="ECO:0007669"/>
    <property type="project" value="UniProtKB-EC"/>
</dbReference>
<dbReference type="EC" id="2.3.2.2" evidence="2"/>
<feature type="compositionally biased region" description="Basic and acidic residues" evidence="3">
    <location>
        <begin position="374"/>
        <end position="384"/>
    </location>
</feature>
<dbReference type="InterPro" id="IPR051792">
    <property type="entry name" value="GGT_bact"/>
</dbReference>
<keyword evidence="2" id="KW-0317">Glutathione biosynthesis</keyword>
<evidence type="ECO:0000313" key="4">
    <source>
        <dbReference type="EMBL" id="MBU2874376.1"/>
    </source>
</evidence>
<evidence type="ECO:0000313" key="5">
    <source>
        <dbReference type="Proteomes" id="UP000753376"/>
    </source>
</evidence>
<dbReference type="InterPro" id="IPR000101">
    <property type="entry name" value="GGT_peptidase"/>
</dbReference>
<comment type="pathway">
    <text evidence="2">Sulfur metabolism; glutathione metabolism.</text>
</comment>
<gene>
    <name evidence="4" type="primary">ggt</name>
    <name evidence="4" type="ORF">KO508_10210</name>
</gene>
<comment type="caution">
    <text evidence="4">The sequence shown here is derived from an EMBL/GenBank/DDBJ whole genome shotgun (WGS) entry which is preliminary data.</text>
</comment>
<dbReference type="Proteomes" id="UP000753376">
    <property type="component" value="Unassembled WGS sequence"/>
</dbReference>
<comment type="catalytic activity">
    <reaction evidence="2">
        <text>an S-substituted glutathione + H2O = an S-substituted L-cysteinylglycine + L-glutamate</text>
        <dbReference type="Rhea" id="RHEA:59468"/>
        <dbReference type="ChEBI" id="CHEBI:15377"/>
        <dbReference type="ChEBI" id="CHEBI:29985"/>
        <dbReference type="ChEBI" id="CHEBI:90779"/>
        <dbReference type="ChEBI" id="CHEBI:143103"/>
        <dbReference type="EC" id="3.4.19.13"/>
    </reaction>
</comment>
<dbReference type="PANTHER" id="PTHR43199">
    <property type="entry name" value="GLUTATHIONE HYDROLASE"/>
    <property type="match status" value="1"/>
</dbReference>
<accession>A0ABS6A8B5</accession>
<dbReference type="Pfam" id="PF01019">
    <property type="entry name" value="G_glu_transpept"/>
    <property type="match status" value="1"/>
</dbReference>
<name>A0ABS6A8B5_9GAMM</name>
<comment type="subunit">
    <text evidence="2">This enzyme consists of two polypeptide chains, which are synthesized in precursor form from a single polypeptide.</text>
</comment>
<comment type="similarity">
    <text evidence="1 2">Belongs to the gamma-glutamyltransferase family.</text>
</comment>
<protein>
    <recommendedName>
        <fullName evidence="2">Glutathione hydrolase proenzyme</fullName>
        <ecNumber evidence="2">2.3.2.2</ecNumber>
        <ecNumber evidence="2">3.4.19.13</ecNumber>
    </recommendedName>
    <component>
        <recommendedName>
            <fullName evidence="2">Glutathione hydrolase large chain</fullName>
        </recommendedName>
    </component>
    <component>
        <recommendedName>
            <fullName evidence="2">Glutathione hydrolase small chain</fullName>
        </recommendedName>
    </component>
</protein>
<keyword evidence="2" id="KW-0865">Zymogen</keyword>
<keyword evidence="2 4" id="KW-0808">Transferase</keyword>
<proteinExistence type="inferred from homology"/>
<sequence>MDRDLHQQSGKTRLTGRSSALRALTLSLCLTTLATPVLSQAILEGERFHPASASNGMVATSHTLATEVALDVLKNGGNAVDAAVTAGFALAVTQPRSGNIGGGGFMLISKGDGSEPEAIDYREKAPSGATETMYQDASGEVVKDRSRFTHLAAGVPGTVAGLALALERHGTLPLKEALAPAIKLAKDGFVVPQRFSEGLEQARERLQRWPATQATFYKEDGSAWQAGERFRQPELAATLQRIADEGVKGFYEGETARLIVEEMERHGGLITSKDLENYQPVIRTPVHGNYRGYDIYSMSPPSSGGTHIVQILNILEGFPITKLGHNSADTIHYMAEAMKLAYADRSEYLGDTDYVDVPLMGLTSKSYATELRQGIKPDKARPASDVRPGQPASYESPETTHFSVVDKWGNAVSNTYTINFSYGSGITVEGAGFLLNNEMDDFSAKPGVPNAYGLIGGAANKVEPGKRMLSSMSPTIVRKDDRNFLVTGSPGGSRIITTTLQVIMNVIDHGMNIQTAVNAPRIHHQWLPDEIRIEQGISTDTVNLLESRGHKVVTNSAMGAIQSIMIGEDGTLYGGADPRRSTSSAMGY</sequence>
<organism evidence="4 5">
    <name type="scientific">Marinobacter salexigens</name>
    <dbReference type="NCBI Taxonomy" id="1925763"/>
    <lineage>
        <taxon>Bacteria</taxon>
        <taxon>Pseudomonadati</taxon>
        <taxon>Pseudomonadota</taxon>
        <taxon>Gammaproteobacteria</taxon>
        <taxon>Pseudomonadales</taxon>
        <taxon>Marinobacteraceae</taxon>
        <taxon>Marinobacter</taxon>
    </lineage>
</organism>
<reference evidence="4 5" key="1">
    <citation type="submission" date="2021-05" db="EMBL/GenBank/DDBJ databases">
        <title>Draft genomes of bacteria isolated from model marine particles.</title>
        <authorList>
            <person name="Datta M.S."/>
            <person name="Schwartzman J.A."/>
            <person name="Enke T.N."/>
            <person name="Saavedra J."/>
            <person name="Cermak N."/>
            <person name="Cordero O.X."/>
        </authorList>
    </citation>
    <scope>NUCLEOTIDE SEQUENCE [LARGE SCALE GENOMIC DNA]</scope>
    <source>
        <strain evidence="4 5">D2M19</strain>
    </source>
</reference>
<comment type="catalytic activity">
    <reaction evidence="2">
        <text>glutathione + H2O = L-cysteinylglycine + L-glutamate</text>
        <dbReference type="Rhea" id="RHEA:28807"/>
        <dbReference type="ChEBI" id="CHEBI:15377"/>
        <dbReference type="ChEBI" id="CHEBI:29985"/>
        <dbReference type="ChEBI" id="CHEBI:57925"/>
        <dbReference type="ChEBI" id="CHEBI:61694"/>
        <dbReference type="EC" id="3.4.19.13"/>
    </reaction>
</comment>